<dbReference type="InterPro" id="IPR002941">
    <property type="entry name" value="DNA_methylase_N4/N6"/>
</dbReference>
<evidence type="ECO:0000313" key="5">
    <source>
        <dbReference type="EMBL" id="AEK10559.1"/>
    </source>
</evidence>
<organism evidence="5 6">
    <name type="scientific">Mycobacterium phage KSSJEB</name>
    <dbReference type="NCBI Taxonomy" id="2922216"/>
    <lineage>
        <taxon>Viruses</taxon>
        <taxon>Duplodnaviria</taxon>
        <taxon>Heunggongvirae</taxon>
        <taxon>Uroviricota</taxon>
        <taxon>Caudoviricetes</taxon>
        <taxon>Fromanvirus</taxon>
        <taxon>Fromanvirus kssjeb</taxon>
    </lineage>
</organism>
<evidence type="ECO:0000313" key="6">
    <source>
        <dbReference type="Proteomes" id="UP000008421"/>
    </source>
</evidence>
<keyword evidence="2" id="KW-0808">Transferase</keyword>
<feature type="region of interest" description="Disordered" evidence="3">
    <location>
        <begin position="171"/>
        <end position="193"/>
    </location>
</feature>
<dbReference type="REBASE" id="38295">
    <property type="entry name" value="M.MphKSSORFAP"/>
</dbReference>
<reference evidence="5 6" key="1">
    <citation type="journal article" date="2012" name="J. Virol.">
        <title>Complete Genome Sequences of 138 Mycobacteriophages.</title>
        <authorList>
            <consortium name="the Science Education Alliance Phage Hunters Advancing Genomics and Evolutionary Science Program"/>
            <consortium name="the KwaZulu-Natal Research Institute for Tuberculosis and HIV Mycobacterial Genetics Course Students"/>
            <consortium name="the Phage Hunters Integrating Research and Education Program"/>
            <person name="Hatfull G.F."/>
        </authorList>
    </citation>
    <scope>NUCLEOTIDE SEQUENCE [LARGE SCALE GENOMIC DNA]</scope>
    <source>
        <strain evidence="5">KSSJEB</strain>
    </source>
</reference>
<evidence type="ECO:0000256" key="3">
    <source>
        <dbReference type="SAM" id="MobiDB-lite"/>
    </source>
</evidence>
<dbReference type="Pfam" id="PF01555">
    <property type="entry name" value="N6_N4_Mtase"/>
    <property type="match status" value="1"/>
</dbReference>
<gene>
    <name evidence="5" type="primary">67</name>
    <name evidence="5" type="ORF">PBI_KSSJEB_67</name>
</gene>
<evidence type="ECO:0000256" key="2">
    <source>
        <dbReference type="ARBA" id="ARBA00022679"/>
    </source>
</evidence>
<evidence type="ECO:0000256" key="1">
    <source>
        <dbReference type="ARBA" id="ARBA00022603"/>
    </source>
</evidence>
<feature type="domain" description="DNA methylase N-4/N-6" evidence="4">
    <location>
        <begin position="38"/>
        <end position="274"/>
    </location>
</feature>
<dbReference type="PANTHER" id="PTHR13370">
    <property type="entry name" value="RNA METHYLASE-RELATED"/>
    <property type="match status" value="1"/>
</dbReference>
<dbReference type="PRINTS" id="PR00508">
    <property type="entry name" value="S21N4MTFRASE"/>
</dbReference>
<keyword evidence="6" id="KW-1185">Reference proteome</keyword>
<dbReference type="InterPro" id="IPR029063">
    <property type="entry name" value="SAM-dependent_MTases_sf"/>
</dbReference>
<dbReference type="Gene3D" id="3.40.50.150">
    <property type="entry name" value="Vaccinia Virus protein VP39"/>
    <property type="match status" value="1"/>
</dbReference>
<dbReference type="GO" id="GO:0008170">
    <property type="term" value="F:N-methyltransferase activity"/>
    <property type="evidence" value="ECO:0007669"/>
    <property type="project" value="InterPro"/>
</dbReference>
<accession>G1D711</accession>
<sequence length="288" mass="32005">MLGLGQGMSDDPFLETPEVVLIQGDALQSVEAMADQSIDCVSTSPPYFGLRDYGVRGQYGSEASPAEYVSSLVRLFSEVFRVLSDEGTLWLNIGDSYRDKNLLGIPWKVAFALQDSGWILRNDIIWHKTNAMPFSGKDRLSNRFEHVFLFTKKKKYVFDLDSVREKCVSTPDRNGRNALRGQKSLRASGPNSGQYGEYKNPGDVWSISTRPFPEAHLAVQSPELAERCVRAGSRAGGIVLDPFSGTGTTGAAALKHGRKYVGIDLNREYLDLSVRTRLAPYLTRNEEK</sequence>
<evidence type="ECO:0000259" key="4">
    <source>
        <dbReference type="Pfam" id="PF01555"/>
    </source>
</evidence>
<dbReference type="SUPFAM" id="SSF53335">
    <property type="entry name" value="S-adenosyl-L-methionine-dependent methyltransferases"/>
    <property type="match status" value="1"/>
</dbReference>
<dbReference type="GO" id="GO:0009007">
    <property type="term" value="F:site-specific DNA-methyltransferase (adenine-specific) activity"/>
    <property type="evidence" value="ECO:0007669"/>
    <property type="project" value="TreeGrafter"/>
</dbReference>
<dbReference type="InterPro" id="IPR001091">
    <property type="entry name" value="RM_Methyltransferase"/>
</dbReference>
<dbReference type="KEGG" id="vg:40234256"/>
<dbReference type="GeneID" id="40234256"/>
<dbReference type="EMBL" id="JF937110">
    <property type="protein sequence ID" value="AEK10559.1"/>
    <property type="molecule type" value="Genomic_DNA"/>
</dbReference>
<dbReference type="PANTHER" id="PTHR13370:SF3">
    <property type="entry name" value="TRNA (GUANINE(10)-N2)-METHYLTRANSFERASE HOMOLOG"/>
    <property type="match status" value="1"/>
</dbReference>
<proteinExistence type="predicted"/>
<keyword evidence="1 5" id="KW-0489">Methyltransferase</keyword>
<name>G1D711_9CAUD</name>
<protein>
    <submittedName>
        <fullName evidence="5">DNA methylase</fullName>
    </submittedName>
</protein>
<dbReference type="Proteomes" id="UP000008421">
    <property type="component" value="Segment"/>
</dbReference>
<dbReference type="RefSeq" id="YP_009637505.1">
    <property type="nucleotide sequence ID" value="NC_042326.1"/>
</dbReference>
<dbReference type="GO" id="GO:0032259">
    <property type="term" value="P:methylation"/>
    <property type="evidence" value="ECO:0007669"/>
    <property type="project" value="UniProtKB-KW"/>
</dbReference>
<dbReference type="GO" id="GO:0003677">
    <property type="term" value="F:DNA binding"/>
    <property type="evidence" value="ECO:0007669"/>
    <property type="project" value="InterPro"/>
</dbReference>